<proteinExistence type="inferred from homology"/>
<accession>A0A2A6RHA4</accession>
<keyword evidence="4" id="KW-1185">Reference proteome</keyword>
<dbReference type="Gene3D" id="3.40.1620.10">
    <property type="entry name" value="YefM-like domain"/>
    <property type="match status" value="1"/>
</dbReference>
<evidence type="ECO:0000313" key="3">
    <source>
        <dbReference type="EMBL" id="PDW02276.1"/>
    </source>
</evidence>
<evidence type="ECO:0000313" key="4">
    <source>
        <dbReference type="Proteomes" id="UP000220527"/>
    </source>
</evidence>
<dbReference type="Proteomes" id="UP000220527">
    <property type="component" value="Unassembled WGS sequence"/>
</dbReference>
<comment type="caution">
    <text evidence="3">The sequence shown here is derived from an EMBL/GenBank/DDBJ whole genome shotgun (WGS) entry which is preliminary data.</text>
</comment>
<dbReference type="SUPFAM" id="SSF143120">
    <property type="entry name" value="YefM-like"/>
    <property type="match status" value="1"/>
</dbReference>
<name>A0A2A6RHA4_9CHLR</name>
<reference evidence="4" key="1">
    <citation type="submission" date="2017-08" db="EMBL/GenBank/DDBJ databases">
        <authorList>
            <person name="Grouzdev D.S."/>
            <person name="Gaisin V.A."/>
            <person name="Rysina M.S."/>
            <person name="Gorlenko V.M."/>
        </authorList>
    </citation>
    <scope>NUCLEOTIDE SEQUENCE [LARGE SCALE GENOMIC DNA]</scope>
    <source>
        <strain evidence="4">Kir15-3F</strain>
    </source>
</reference>
<comment type="similarity">
    <text evidence="1 2">Belongs to the phD/YefM antitoxin family.</text>
</comment>
<dbReference type="InterPro" id="IPR006442">
    <property type="entry name" value="Antitoxin_Phd/YefM"/>
</dbReference>
<organism evidence="3 4">
    <name type="scientific">Candidatus Viridilinea mediisalina</name>
    <dbReference type="NCBI Taxonomy" id="2024553"/>
    <lineage>
        <taxon>Bacteria</taxon>
        <taxon>Bacillati</taxon>
        <taxon>Chloroflexota</taxon>
        <taxon>Chloroflexia</taxon>
        <taxon>Chloroflexales</taxon>
        <taxon>Chloroflexineae</taxon>
        <taxon>Oscillochloridaceae</taxon>
        <taxon>Candidatus Viridilinea</taxon>
    </lineage>
</organism>
<dbReference type="NCBIfam" id="TIGR01552">
    <property type="entry name" value="phd_fam"/>
    <property type="match status" value="1"/>
</dbReference>
<evidence type="ECO:0000256" key="1">
    <source>
        <dbReference type="ARBA" id="ARBA00009981"/>
    </source>
</evidence>
<evidence type="ECO:0000256" key="2">
    <source>
        <dbReference type="RuleBase" id="RU362080"/>
    </source>
</evidence>
<dbReference type="OrthoDB" id="165038at2"/>
<dbReference type="Pfam" id="PF02604">
    <property type="entry name" value="PhdYeFM_antitox"/>
    <property type="match status" value="1"/>
</dbReference>
<protein>
    <recommendedName>
        <fullName evidence="2">Antitoxin</fullName>
    </recommendedName>
</protein>
<comment type="function">
    <text evidence="2">Antitoxin component of a type II toxin-antitoxin (TA) system.</text>
</comment>
<gene>
    <name evidence="3" type="ORF">CJ255_14875</name>
</gene>
<dbReference type="AlphaFoldDB" id="A0A2A6RHA4"/>
<sequence length="162" mass="18165">MVGKGLHHISAPDLAALRGNGAQKWFFDLIVFWQWHSSLLWCEGGGAVFCLYDTIYTNDVGVKDWRGGHRAMKIASVADVKAKLSAYLNASADELVVITRNGKAVAVILPIEDEAELERLVIAYSRQFQTLIQQAREELHVGLGIEHDQFWQEVEDAVQDRT</sequence>
<dbReference type="EMBL" id="NQWI01000077">
    <property type="protein sequence ID" value="PDW02276.1"/>
    <property type="molecule type" value="Genomic_DNA"/>
</dbReference>
<dbReference type="InterPro" id="IPR036165">
    <property type="entry name" value="YefM-like_sf"/>
</dbReference>